<dbReference type="CDD" id="cd14797">
    <property type="entry name" value="DUF302"/>
    <property type="match status" value="1"/>
</dbReference>
<reference evidence="2 3" key="1">
    <citation type="submission" date="2019-06" db="EMBL/GenBank/DDBJ databases">
        <title>Complete genome sequence of Ensifer mexicanus ITTG R7 isolated from nodules of Acacia angustissima (Mill.) Kuntze.</title>
        <authorList>
            <person name="Rincon-Rosales R."/>
            <person name="Rogel M.A."/>
            <person name="Guerrero G."/>
            <person name="Rincon-Molina C.I."/>
            <person name="Lopez-Lopez A."/>
            <person name="Martinez-Romero E."/>
        </authorList>
    </citation>
    <scope>NUCLEOTIDE SEQUENCE [LARGE SCALE GENOMIC DNA]</scope>
    <source>
        <strain evidence="2 3">ITTG R7</strain>
    </source>
</reference>
<dbReference type="InterPro" id="IPR035923">
    <property type="entry name" value="TT1751-like_sf"/>
</dbReference>
<dbReference type="InterPro" id="IPR005180">
    <property type="entry name" value="DUF302"/>
</dbReference>
<accession>A0A859QSN4</accession>
<gene>
    <name evidence="2" type="ORF">FKV68_09100</name>
</gene>
<dbReference type="EMBL" id="CP041238">
    <property type="protein sequence ID" value="QLL61591.1"/>
    <property type="molecule type" value="Genomic_DNA"/>
</dbReference>
<evidence type="ECO:0000313" key="2">
    <source>
        <dbReference type="EMBL" id="QLL61591.1"/>
    </source>
</evidence>
<dbReference type="AlphaFoldDB" id="A0A859QSN4"/>
<sequence>MPMLPARPANSTISHLSFEQTLARLRQAIVRRQLKVFAMIDFAADAWSADMELRPTTMIMFGNPAIGTRLLQDDQTTALDLPLKMLVYQTSRGEVRITYIDPVVIAERHGLGVEARRAAALMRHLLTDVAAEAATK</sequence>
<dbReference type="Pfam" id="PF03625">
    <property type="entry name" value="DUF302"/>
    <property type="match status" value="1"/>
</dbReference>
<organism evidence="2 3">
    <name type="scientific">Sinorhizobium mexicanum</name>
    <dbReference type="NCBI Taxonomy" id="375549"/>
    <lineage>
        <taxon>Bacteria</taxon>
        <taxon>Pseudomonadati</taxon>
        <taxon>Pseudomonadota</taxon>
        <taxon>Alphaproteobacteria</taxon>
        <taxon>Hyphomicrobiales</taxon>
        <taxon>Rhizobiaceae</taxon>
        <taxon>Sinorhizobium/Ensifer group</taxon>
        <taxon>Sinorhizobium</taxon>
    </lineage>
</organism>
<feature type="domain" description="DUF302" evidence="1">
    <location>
        <begin position="40"/>
        <end position="102"/>
    </location>
</feature>
<proteinExistence type="predicted"/>
<dbReference type="Gene3D" id="3.30.310.70">
    <property type="entry name" value="TT1751-like domain"/>
    <property type="match status" value="1"/>
</dbReference>
<protein>
    <submittedName>
        <fullName evidence="2">DUF302 domain-containing protein</fullName>
    </submittedName>
</protein>
<dbReference type="KEGG" id="emx:FKV68_09100"/>
<keyword evidence="3" id="KW-1185">Reference proteome</keyword>
<name>A0A859QSN4_9HYPH</name>
<dbReference type="SUPFAM" id="SSF103247">
    <property type="entry name" value="TT1751-like"/>
    <property type="match status" value="1"/>
</dbReference>
<dbReference type="PANTHER" id="PTHR38342:SF2">
    <property type="entry name" value="INNER MEMBRANE OR EXPORTED"/>
    <property type="match status" value="1"/>
</dbReference>
<dbReference type="Proteomes" id="UP000510721">
    <property type="component" value="Chromosome"/>
</dbReference>
<evidence type="ECO:0000259" key="1">
    <source>
        <dbReference type="Pfam" id="PF03625"/>
    </source>
</evidence>
<evidence type="ECO:0000313" key="3">
    <source>
        <dbReference type="Proteomes" id="UP000510721"/>
    </source>
</evidence>
<dbReference type="PANTHER" id="PTHR38342">
    <property type="entry name" value="SLR5037 PROTEIN"/>
    <property type="match status" value="1"/>
</dbReference>